<dbReference type="SUPFAM" id="SSF56349">
    <property type="entry name" value="DNA breaking-rejoining enzymes"/>
    <property type="match status" value="1"/>
</dbReference>
<dbReference type="Proteomes" id="UP000278609">
    <property type="component" value="Unassembled WGS sequence"/>
</dbReference>
<feature type="non-terminal residue" evidence="1">
    <location>
        <position position="1"/>
    </location>
</feature>
<dbReference type="AlphaFoldDB" id="A0A3P1XIP1"/>
<protein>
    <submittedName>
        <fullName evidence="1">Site-specific integrase</fullName>
    </submittedName>
</protein>
<accession>A0A3P1XIP1</accession>
<comment type="caution">
    <text evidence="1">The sequence shown here is derived from an EMBL/GenBank/DDBJ whole genome shotgun (WGS) entry which is preliminary data.</text>
</comment>
<dbReference type="GO" id="GO:0003677">
    <property type="term" value="F:DNA binding"/>
    <property type="evidence" value="ECO:0007669"/>
    <property type="project" value="InterPro"/>
</dbReference>
<organism evidence="1 2">
    <name type="scientific">Tannerella forsythia</name>
    <name type="common">Bacteroides forsythus</name>
    <dbReference type="NCBI Taxonomy" id="28112"/>
    <lineage>
        <taxon>Bacteria</taxon>
        <taxon>Pseudomonadati</taxon>
        <taxon>Bacteroidota</taxon>
        <taxon>Bacteroidia</taxon>
        <taxon>Bacteroidales</taxon>
        <taxon>Tannerellaceae</taxon>
        <taxon>Tannerella</taxon>
    </lineage>
</organism>
<reference evidence="1 2" key="1">
    <citation type="submission" date="2018-11" db="EMBL/GenBank/DDBJ databases">
        <title>Genomes From Bacteria Associated with the Canine Oral Cavity: a Test Case for Automated Genome-Based Taxonomic Assignment.</title>
        <authorList>
            <person name="Coil D.A."/>
            <person name="Jospin G."/>
            <person name="Darling A.E."/>
            <person name="Wallis C."/>
            <person name="Davis I.J."/>
            <person name="Harris S."/>
            <person name="Eisen J.A."/>
            <person name="Holcombe L.J."/>
            <person name="O'Flynn C."/>
        </authorList>
    </citation>
    <scope>NUCLEOTIDE SEQUENCE [LARGE SCALE GENOMIC DNA]</scope>
    <source>
        <strain evidence="1 2">OH2617_COT-023</strain>
    </source>
</reference>
<dbReference type="InterPro" id="IPR011010">
    <property type="entry name" value="DNA_brk_join_enz"/>
</dbReference>
<name>A0A3P1XIP1_TANFO</name>
<evidence type="ECO:0000313" key="2">
    <source>
        <dbReference type="Proteomes" id="UP000278609"/>
    </source>
</evidence>
<sequence length="129" mass="15252">LTEDNIVELDGREWIMTRRQKTRVATNIILLDIPKRIIEKYAPVRKNGHLLPILSNQKMNAYLKEIADLCNIRKPLSFHMARHREFCKHQIINRLNRLSIKGGNDKETSELLYSTLFCHFKEPLCLLQR</sequence>
<proteinExistence type="predicted"/>
<dbReference type="EMBL" id="RQYS01000065">
    <property type="protein sequence ID" value="RRD58335.1"/>
    <property type="molecule type" value="Genomic_DNA"/>
</dbReference>
<gene>
    <name evidence="1" type="ORF">EII40_12115</name>
</gene>
<evidence type="ECO:0000313" key="1">
    <source>
        <dbReference type="EMBL" id="RRD58335.1"/>
    </source>
</evidence>